<dbReference type="Proteomes" id="UP000799536">
    <property type="component" value="Unassembled WGS sequence"/>
</dbReference>
<evidence type="ECO:0000313" key="2">
    <source>
        <dbReference type="EMBL" id="KAF2197762.1"/>
    </source>
</evidence>
<evidence type="ECO:0000313" key="3">
    <source>
        <dbReference type="Proteomes" id="UP000799536"/>
    </source>
</evidence>
<feature type="compositionally biased region" description="Basic and acidic residues" evidence="1">
    <location>
        <begin position="370"/>
        <end position="379"/>
    </location>
</feature>
<protein>
    <submittedName>
        <fullName evidence="2">Uncharacterized protein</fullName>
    </submittedName>
</protein>
<name>A0A9P4JE41_9PLEO</name>
<accession>A0A9P4JE41</accession>
<reference evidence="2" key="1">
    <citation type="journal article" date="2020" name="Stud. Mycol.">
        <title>101 Dothideomycetes genomes: a test case for predicting lifestyles and emergence of pathogens.</title>
        <authorList>
            <person name="Haridas S."/>
            <person name="Albert R."/>
            <person name="Binder M."/>
            <person name="Bloem J."/>
            <person name="Labutti K."/>
            <person name="Salamov A."/>
            <person name="Andreopoulos B."/>
            <person name="Baker S."/>
            <person name="Barry K."/>
            <person name="Bills G."/>
            <person name="Bluhm B."/>
            <person name="Cannon C."/>
            <person name="Castanera R."/>
            <person name="Culley D."/>
            <person name="Daum C."/>
            <person name="Ezra D."/>
            <person name="Gonzalez J."/>
            <person name="Henrissat B."/>
            <person name="Kuo A."/>
            <person name="Liang C."/>
            <person name="Lipzen A."/>
            <person name="Lutzoni F."/>
            <person name="Magnuson J."/>
            <person name="Mondo S."/>
            <person name="Nolan M."/>
            <person name="Ohm R."/>
            <person name="Pangilinan J."/>
            <person name="Park H.-J."/>
            <person name="Ramirez L."/>
            <person name="Alfaro M."/>
            <person name="Sun H."/>
            <person name="Tritt A."/>
            <person name="Yoshinaga Y."/>
            <person name="Zwiers L.-H."/>
            <person name="Turgeon B."/>
            <person name="Goodwin S."/>
            <person name="Spatafora J."/>
            <person name="Crous P."/>
            <person name="Grigoriev I."/>
        </authorList>
    </citation>
    <scope>NUCLEOTIDE SEQUENCE</scope>
    <source>
        <strain evidence="2">ATCC 74209</strain>
    </source>
</reference>
<organism evidence="2 3">
    <name type="scientific">Delitschia confertaspora ATCC 74209</name>
    <dbReference type="NCBI Taxonomy" id="1513339"/>
    <lineage>
        <taxon>Eukaryota</taxon>
        <taxon>Fungi</taxon>
        <taxon>Dikarya</taxon>
        <taxon>Ascomycota</taxon>
        <taxon>Pezizomycotina</taxon>
        <taxon>Dothideomycetes</taxon>
        <taxon>Pleosporomycetidae</taxon>
        <taxon>Pleosporales</taxon>
        <taxon>Delitschiaceae</taxon>
        <taxon>Delitschia</taxon>
    </lineage>
</organism>
<evidence type="ECO:0000256" key="1">
    <source>
        <dbReference type="SAM" id="MobiDB-lite"/>
    </source>
</evidence>
<feature type="compositionally biased region" description="Polar residues" evidence="1">
    <location>
        <begin position="7"/>
        <end position="16"/>
    </location>
</feature>
<feature type="non-terminal residue" evidence="2">
    <location>
        <position position="379"/>
    </location>
</feature>
<feature type="non-terminal residue" evidence="2">
    <location>
        <position position="1"/>
    </location>
</feature>
<gene>
    <name evidence="2" type="ORF">GQ43DRAFT_350109</name>
</gene>
<feature type="region of interest" description="Disordered" evidence="1">
    <location>
        <begin position="1"/>
        <end position="22"/>
    </location>
</feature>
<sequence length="379" mass="40525">VPFAPVDTTTPSSSTLVKDEVESPSISSTNALARFEFETGHGREGTKILMVEWEDDASTRGVRGDWHISWEGKTTVLPADDQESNGVHRMYFLLPPGVGVPGIVTLTKRAVDGEGEGREVVWHTNPLPAIFPPELGGRARGRKGILHTIWAKKRVQVLQREIEQESKTNVEGIGFLMALQEKEWIEQTFGVNAKPASLSISLAEPSVATLGPVSPRSPGGGRLMEKLRGLRLGTSERELCAKPEPGAGILESNPLSPESSDVAVSSFAAFKGANPSVLAAKPAQPPQAVKKLAAHAPPPSVIAQQQEQQQQQQSGMASLNAFTAPAPTFQSRGQAFPDDDTDEGLFALPISPRSPEMAKSPFSFGGSETGKLRKEESAA</sequence>
<comment type="caution">
    <text evidence="2">The sequence shown here is derived from an EMBL/GenBank/DDBJ whole genome shotgun (WGS) entry which is preliminary data.</text>
</comment>
<dbReference type="EMBL" id="ML994201">
    <property type="protein sequence ID" value="KAF2197762.1"/>
    <property type="molecule type" value="Genomic_DNA"/>
</dbReference>
<proteinExistence type="predicted"/>
<keyword evidence="3" id="KW-1185">Reference proteome</keyword>
<dbReference type="OrthoDB" id="5344482at2759"/>
<feature type="region of interest" description="Disordered" evidence="1">
    <location>
        <begin position="288"/>
        <end position="379"/>
    </location>
</feature>
<feature type="compositionally biased region" description="Low complexity" evidence="1">
    <location>
        <begin position="304"/>
        <end position="313"/>
    </location>
</feature>
<dbReference type="AlphaFoldDB" id="A0A9P4JE41"/>